<accession>A0AC35UAI3</accession>
<dbReference type="WBParaSite" id="RSKR_0000955400.1">
    <property type="protein sequence ID" value="RSKR_0000955400.1"/>
    <property type="gene ID" value="RSKR_0000955400"/>
</dbReference>
<reference evidence="2" key="1">
    <citation type="submission" date="2016-11" db="UniProtKB">
        <authorList>
            <consortium name="WormBaseParasite"/>
        </authorList>
    </citation>
    <scope>IDENTIFICATION</scope>
    <source>
        <strain evidence="2">KR3021</strain>
    </source>
</reference>
<evidence type="ECO:0000313" key="1">
    <source>
        <dbReference type="Proteomes" id="UP000095286"/>
    </source>
</evidence>
<organism evidence="1 2">
    <name type="scientific">Rhabditophanes sp. KR3021</name>
    <dbReference type="NCBI Taxonomy" id="114890"/>
    <lineage>
        <taxon>Eukaryota</taxon>
        <taxon>Metazoa</taxon>
        <taxon>Ecdysozoa</taxon>
        <taxon>Nematoda</taxon>
        <taxon>Chromadorea</taxon>
        <taxon>Rhabditida</taxon>
        <taxon>Tylenchina</taxon>
        <taxon>Panagrolaimomorpha</taxon>
        <taxon>Strongyloidoidea</taxon>
        <taxon>Alloionematidae</taxon>
        <taxon>Rhabditophanes</taxon>
    </lineage>
</organism>
<sequence>MPLNPKEVDLEQQEDGDMIWTDADMLLTNTENYDGNKTMQPQNNTIFYTALAKQNPKKWLDYVEGEKYVIPYSLSNNYSLRDKKMIRTSMDEIEKYTCIIFKERTKQDNYIFVSDSGVGCFSYVGRLGGKQQIQLSAGRRETCMTKRIVAHELLHVVGLYHEHMRNDRDDYIKINFDNIREGSENQFLKIDGAMVSNYDVSYDYKSIMHYGKSFFAKNPTLVTIEPKNITFLDVIGHNVYPSPNDYAQVCLMYECKKCDKSSGSSIKFSFLLLTISINMMFLGIK</sequence>
<name>A0AC35UAI3_9BILA</name>
<dbReference type="Proteomes" id="UP000095286">
    <property type="component" value="Unplaced"/>
</dbReference>
<evidence type="ECO:0000313" key="2">
    <source>
        <dbReference type="WBParaSite" id="RSKR_0000955400.1"/>
    </source>
</evidence>
<protein>
    <submittedName>
        <fullName evidence="2">Metalloendopeptidase</fullName>
    </submittedName>
</protein>
<proteinExistence type="predicted"/>